<feature type="transmembrane region" description="Helical" evidence="5">
    <location>
        <begin position="298"/>
        <end position="316"/>
    </location>
</feature>
<protein>
    <submittedName>
        <fullName evidence="7">Cation:H+ antiporter</fullName>
    </submittedName>
</protein>
<dbReference type="EMBL" id="SLXO01000007">
    <property type="protein sequence ID" value="TCP33464.1"/>
    <property type="molecule type" value="Genomic_DNA"/>
</dbReference>
<evidence type="ECO:0000256" key="3">
    <source>
        <dbReference type="ARBA" id="ARBA00022989"/>
    </source>
</evidence>
<feature type="domain" description="Sodium/calcium exchanger membrane region" evidence="6">
    <location>
        <begin position="4"/>
        <end position="144"/>
    </location>
</feature>
<feature type="transmembrane region" description="Helical" evidence="5">
    <location>
        <begin position="170"/>
        <end position="189"/>
    </location>
</feature>
<organism evidence="7 8">
    <name type="scientific">Rhodothalassium salexigens DSM 2132</name>
    <dbReference type="NCBI Taxonomy" id="1188247"/>
    <lineage>
        <taxon>Bacteria</taxon>
        <taxon>Pseudomonadati</taxon>
        <taxon>Pseudomonadota</taxon>
        <taxon>Alphaproteobacteria</taxon>
        <taxon>Rhodothalassiales</taxon>
        <taxon>Rhodothalassiaceae</taxon>
        <taxon>Rhodothalassium</taxon>
    </lineage>
</organism>
<comment type="subcellular location">
    <subcellularLocation>
        <location evidence="1">Membrane</location>
        <topology evidence="1">Multi-pass membrane protein</topology>
    </subcellularLocation>
</comment>
<dbReference type="Pfam" id="PF01699">
    <property type="entry name" value="Na_Ca_ex"/>
    <property type="match status" value="2"/>
</dbReference>
<keyword evidence="3 5" id="KW-1133">Transmembrane helix</keyword>
<dbReference type="Proteomes" id="UP000295399">
    <property type="component" value="Unassembled WGS sequence"/>
</dbReference>
<evidence type="ECO:0000256" key="1">
    <source>
        <dbReference type="ARBA" id="ARBA00004141"/>
    </source>
</evidence>
<dbReference type="AlphaFoldDB" id="A0A4R2PFX0"/>
<name>A0A4R2PFX0_RHOSA</name>
<dbReference type="FunCoup" id="A0A4R2PFX0">
    <property type="interactions" value="129"/>
</dbReference>
<evidence type="ECO:0000256" key="5">
    <source>
        <dbReference type="SAM" id="Phobius"/>
    </source>
</evidence>
<feature type="transmembrane region" description="Helical" evidence="5">
    <location>
        <begin position="68"/>
        <end position="89"/>
    </location>
</feature>
<dbReference type="RefSeq" id="WP_132708745.1">
    <property type="nucleotide sequence ID" value="NZ_JACIGF010000007.1"/>
</dbReference>
<keyword evidence="4 5" id="KW-0472">Membrane</keyword>
<gene>
    <name evidence="7" type="ORF">EV659_10774</name>
</gene>
<dbReference type="GO" id="GO:0005886">
    <property type="term" value="C:plasma membrane"/>
    <property type="evidence" value="ECO:0007669"/>
    <property type="project" value="TreeGrafter"/>
</dbReference>
<feature type="transmembrane region" description="Helical" evidence="5">
    <location>
        <begin position="239"/>
        <end position="261"/>
    </location>
</feature>
<dbReference type="InterPro" id="IPR004837">
    <property type="entry name" value="NaCa_Exmemb"/>
</dbReference>
<evidence type="ECO:0000313" key="7">
    <source>
        <dbReference type="EMBL" id="TCP33464.1"/>
    </source>
</evidence>
<dbReference type="InterPro" id="IPR004481">
    <property type="entry name" value="K/Na/Ca-exchanger"/>
</dbReference>
<feature type="transmembrane region" description="Helical" evidence="5">
    <location>
        <begin position="209"/>
        <end position="232"/>
    </location>
</feature>
<dbReference type="Gene3D" id="1.20.1420.30">
    <property type="entry name" value="NCX, central ion-binding region"/>
    <property type="match status" value="1"/>
</dbReference>
<keyword evidence="2 5" id="KW-0812">Transmembrane</keyword>
<dbReference type="GO" id="GO:0008273">
    <property type="term" value="F:calcium, potassium:sodium antiporter activity"/>
    <property type="evidence" value="ECO:0007669"/>
    <property type="project" value="TreeGrafter"/>
</dbReference>
<keyword evidence="8" id="KW-1185">Reference proteome</keyword>
<dbReference type="GO" id="GO:0005262">
    <property type="term" value="F:calcium channel activity"/>
    <property type="evidence" value="ECO:0007669"/>
    <property type="project" value="TreeGrafter"/>
</dbReference>
<dbReference type="PANTHER" id="PTHR10846">
    <property type="entry name" value="SODIUM/POTASSIUM/CALCIUM EXCHANGER"/>
    <property type="match status" value="1"/>
</dbReference>
<dbReference type="InParanoid" id="A0A4R2PFX0"/>
<accession>A0A4R2PFX0</accession>
<dbReference type="OrthoDB" id="9794225at2"/>
<evidence type="ECO:0000256" key="4">
    <source>
        <dbReference type="ARBA" id="ARBA00023136"/>
    </source>
</evidence>
<comment type="caution">
    <text evidence="7">The sequence shown here is derived from an EMBL/GenBank/DDBJ whole genome shotgun (WGS) entry which is preliminary data.</text>
</comment>
<evidence type="ECO:0000256" key="2">
    <source>
        <dbReference type="ARBA" id="ARBA00022692"/>
    </source>
</evidence>
<feature type="transmembrane region" description="Helical" evidence="5">
    <location>
        <begin position="101"/>
        <end position="118"/>
    </location>
</feature>
<dbReference type="InterPro" id="IPR044880">
    <property type="entry name" value="NCX_ion-bd_dom_sf"/>
</dbReference>
<dbReference type="PANTHER" id="PTHR10846:SF8">
    <property type="entry name" value="INNER MEMBRANE PROTEIN YRBG"/>
    <property type="match status" value="1"/>
</dbReference>
<evidence type="ECO:0000313" key="8">
    <source>
        <dbReference type="Proteomes" id="UP000295399"/>
    </source>
</evidence>
<proteinExistence type="predicted"/>
<dbReference type="GO" id="GO:0006874">
    <property type="term" value="P:intracellular calcium ion homeostasis"/>
    <property type="evidence" value="ECO:0007669"/>
    <property type="project" value="TreeGrafter"/>
</dbReference>
<feature type="transmembrane region" description="Helical" evidence="5">
    <location>
        <begin position="124"/>
        <end position="142"/>
    </location>
</feature>
<sequence length="327" mass="34158">MALSFVQAFAGLVLLIFAGDVLVRGSVQLAERLGISPLIIGMTIVACGTSAPELLVGVEAVLFGAPRLALGNVVGSNIANVLLVVGLPALIAPMTCQAPRLVRNLSVMLAITVVFIAIAHTGRFAWWDGLVLLALLVAFIWWNIRAGRRDPRVVEALVDMDEIEEASSAPLAWSILLVAGGLAGLAFGADLLVEGSVTIAETLGVPEAVIGLTMVAIGTSLPELITAIMAAVRCQCDVAIGNVIGSNIFNLLAIIGVASLFGDVPVPSIFLKFDLWLMLAASLALVPFCVARRAVGRWSGLLLLLAYAGYMVWLATGDVDAYFNGVA</sequence>
<evidence type="ECO:0000259" key="6">
    <source>
        <dbReference type="Pfam" id="PF01699"/>
    </source>
</evidence>
<feature type="transmembrane region" description="Helical" evidence="5">
    <location>
        <begin position="6"/>
        <end position="23"/>
    </location>
</feature>
<dbReference type="NCBIfam" id="TIGR00367">
    <property type="entry name" value="calcium/sodium antiporter"/>
    <property type="match status" value="1"/>
</dbReference>
<feature type="transmembrane region" description="Helical" evidence="5">
    <location>
        <begin position="273"/>
        <end position="291"/>
    </location>
</feature>
<reference evidence="7 8" key="1">
    <citation type="submission" date="2019-03" db="EMBL/GenBank/DDBJ databases">
        <title>Genomic Encyclopedia of Type Strains, Phase IV (KMG-IV): sequencing the most valuable type-strain genomes for metagenomic binning, comparative biology and taxonomic classification.</title>
        <authorList>
            <person name="Goeker M."/>
        </authorList>
    </citation>
    <scope>NUCLEOTIDE SEQUENCE [LARGE SCALE GENOMIC DNA]</scope>
    <source>
        <strain evidence="7 8">DSM 2132</strain>
    </source>
</reference>
<feature type="domain" description="Sodium/calcium exchanger membrane region" evidence="6">
    <location>
        <begin position="173"/>
        <end position="314"/>
    </location>
</feature>
<feature type="transmembrane region" description="Helical" evidence="5">
    <location>
        <begin position="35"/>
        <end position="56"/>
    </location>
</feature>